<evidence type="ECO:0000313" key="2">
    <source>
        <dbReference type="Proteomes" id="UP000256686"/>
    </source>
</evidence>
<organism evidence="1 2">
    <name type="scientific">Chryseobacterium pennae</name>
    <dbReference type="NCBI Taxonomy" id="2258962"/>
    <lineage>
        <taxon>Bacteria</taxon>
        <taxon>Pseudomonadati</taxon>
        <taxon>Bacteroidota</taxon>
        <taxon>Flavobacteriia</taxon>
        <taxon>Flavobacteriales</taxon>
        <taxon>Weeksellaceae</taxon>
        <taxon>Chryseobacterium group</taxon>
        <taxon>Chryseobacterium</taxon>
    </lineage>
</organism>
<dbReference type="EMBL" id="QNVT01000001">
    <property type="protein sequence ID" value="REC64348.1"/>
    <property type="molecule type" value="Genomic_DNA"/>
</dbReference>
<name>A0A3D9CF23_9FLAO</name>
<comment type="caution">
    <text evidence="1">The sequence shown here is derived from an EMBL/GenBank/DDBJ whole genome shotgun (WGS) entry which is preliminary data.</text>
</comment>
<sequence length="133" mass="14919">MIQDQIVLRDFYIGNNTSSFVAVDKNLCTRVTNIIIKRKIMDNYIIMAKDFVANESMVVDLTSAGFKNRVGSLVFQNQSGQSARFLWQSHSLEKAGYFKEVINDLGVKIAHYDGFLTVTNGGGGQYLKAELKE</sequence>
<accession>A0A3D9CF23</accession>
<protein>
    <submittedName>
        <fullName evidence="1">Uncharacterized protein</fullName>
    </submittedName>
</protein>
<keyword evidence="2" id="KW-1185">Reference proteome</keyword>
<proteinExistence type="predicted"/>
<evidence type="ECO:0000313" key="1">
    <source>
        <dbReference type="EMBL" id="REC64348.1"/>
    </source>
</evidence>
<dbReference type="Proteomes" id="UP000256686">
    <property type="component" value="Unassembled WGS sequence"/>
</dbReference>
<reference evidence="2" key="1">
    <citation type="submission" date="2018-06" db="EMBL/GenBank/DDBJ databases">
        <authorList>
            <person name="Lum Nde A."/>
            <person name="Hugo C."/>
        </authorList>
    </citation>
    <scope>NUCLEOTIDE SEQUENCE [LARGE SCALE GENOMIC DNA]</scope>
    <source>
        <strain evidence="2">1_F178</strain>
    </source>
</reference>
<dbReference type="AlphaFoldDB" id="A0A3D9CF23"/>
<gene>
    <name evidence="1" type="ORF">DRF65_01890</name>
</gene>